<evidence type="ECO:0000256" key="1">
    <source>
        <dbReference type="SAM" id="MobiDB-lite"/>
    </source>
</evidence>
<name>A0AAV4I231_9GAST</name>
<accession>A0AAV4I231</accession>
<dbReference type="Proteomes" id="UP000762676">
    <property type="component" value="Unassembled WGS sequence"/>
</dbReference>
<dbReference type="CDD" id="cd00037">
    <property type="entry name" value="CLECT"/>
    <property type="match status" value="1"/>
</dbReference>
<sequence>MQSIQKMQPDEDSTAGKMEGRRDQPQTVCYDQIVGRYPCTHPTNAMRIEKTVTSQSNDLKPEDREGWRELLKTSTLSDTATSDDAERFQKKLDVLHKTTHLYTHAKFVFFVFGTTSTFGNGELFDYYALNSSQTFHDGEILCQNLGYDGLAVIGSTEMFAHAYRFAEYFSIGLYTGLRNNTETNLVTWDDGTALAEDLSWEKDGDEKDFQFIGRHFGRLTLRGNLKATTGRSTKLALCGNRTFRLVGNIS</sequence>
<proteinExistence type="predicted"/>
<dbReference type="InterPro" id="IPR016186">
    <property type="entry name" value="C-type_lectin-like/link_sf"/>
</dbReference>
<protein>
    <recommendedName>
        <fullName evidence="4">C-type lectin domain-containing protein</fullName>
    </recommendedName>
</protein>
<comment type="caution">
    <text evidence="2">The sequence shown here is derived from an EMBL/GenBank/DDBJ whole genome shotgun (WGS) entry which is preliminary data.</text>
</comment>
<reference evidence="2 3" key="1">
    <citation type="journal article" date="2021" name="Elife">
        <title>Chloroplast acquisition without the gene transfer in kleptoplastic sea slugs, Plakobranchus ocellatus.</title>
        <authorList>
            <person name="Maeda T."/>
            <person name="Takahashi S."/>
            <person name="Yoshida T."/>
            <person name="Shimamura S."/>
            <person name="Takaki Y."/>
            <person name="Nagai Y."/>
            <person name="Toyoda A."/>
            <person name="Suzuki Y."/>
            <person name="Arimoto A."/>
            <person name="Ishii H."/>
            <person name="Satoh N."/>
            <person name="Nishiyama T."/>
            <person name="Hasebe M."/>
            <person name="Maruyama T."/>
            <person name="Minagawa J."/>
            <person name="Obokata J."/>
            <person name="Shigenobu S."/>
        </authorList>
    </citation>
    <scope>NUCLEOTIDE SEQUENCE [LARGE SCALE GENOMIC DNA]</scope>
</reference>
<dbReference type="InterPro" id="IPR016187">
    <property type="entry name" value="CTDL_fold"/>
</dbReference>
<dbReference type="AlphaFoldDB" id="A0AAV4I231"/>
<organism evidence="2 3">
    <name type="scientific">Elysia marginata</name>
    <dbReference type="NCBI Taxonomy" id="1093978"/>
    <lineage>
        <taxon>Eukaryota</taxon>
        <taxon>Metazoa</taxon>
        <taxon>Spiralia</taxon>
        <taxon>Lophotrochozoa</taxon>
        <taxon>Mollusca</taxon>
        <taxon>Gastropoda</taxon>
        <taxon>Heterobranchia</taxon>
        <taxon>Euthyneura</taxon>
        <taxon>Panpulmonata</taxon>
        <taxon>Sacoglossa</taxon>
        <taxon>Placobranchoidea</taxon>
        <taxon>Plakobranchidae</taxon>
        <taxon>Elysia</taxon>
    </lineage>
</organism>
<evidence type="ECO:0008006" key="4">
    <source>
        <dbReference type="Google" id="ProtNLM"/>
    </source>
</evidence>
<dbReference type="SUPFAM" id="SSF56436">
    <property type="entry name" value="C-type lectin-like"/>
    <property type="match status" value="1"/>
</dbReference>
<evidence type="ECO:0000313" key="3">
    <source>
        <dbReference type="Proteomes" id="UP000762676"/>
    </source>
</evidence>
<dbReference type="Gene3D" id="3.10.100.10">
    <property type="entry name" value="Mannose-Binding Protein A, subunit A"/>
    <property type="match status" value="1"/>
</dbReference>
<evidence type="ECO:0000313" key="2">
    <source>
        <dbReference type="EMBL" id="GFS03676.1"/>
    </source>
</evidence>
<keyword evidence="3" id="KW-1185">Reference proteome</keyword>
<feature type="region of interest" description="Disordered" evidence="1">
    <location>
        <begin position="1"/>
        <end position="25"/>
    </location>
</feature>
<dbReference type="EMBL" id="BMAT01005989">
    <property type="protein sequence ID" value="GFS03676.1"/>
    <property type="molecule type" value="Genomic_DNA"/>
</dbReference>
<gene>
    <name evidence="2" type="ORF">ElyMa_002892900</name>
</gene>